<sequence length="36" mass="4200">MYELPTFPCFYPLLTTSKSIDFTGFLTNLLSSKFLY</sequence>
<organism evidence="1">
    <name type="scientific">Siphoviridae sp. ctcj91</name>
    <dbReference type="NCBI Taxonomy" id="2826395"/>
    <lineage>
        <taxon>Viruses</taxon>
        <taxon>Duplodnaviria</taxon>
        <taxon>Heunggongvirae</taxon>
        <taxon>Uroviricota</taxon>
        <taxon>Caudoviricetes</taxon>
    </lineage>
</organism>
<proteinExistence type="predicted"/>
<name>A0A8S5QXC5_9CAUD</name>
<protein>
    <submittedName>
        <fullName evidence="1">Uncharacterized protein</fullName>
    </submittedName>
</protein>
<accession>A0A8S5QXC5</accession>
<evidence type="ECO:0000313" key="1">
    <source>
        <dbReference type="EMBL" id="DAE23728.1"/>
    </source>
</evidence>
<reference evidence="1" key="1">
    <citation type="journal article" date="2021" name="Proc. Natl. Acad. Sci. U.S.A.">
        <title>A Catalog of Tens of Thousands of Viruses from Human Metagenomes Reveals Hidden Associations with Chronic Diseases.</title>
        <authorList>
            <person name="Tisza M.J."/>
            <person name="Buck C.B."/>
        </authorList>
    </citation>
    <scope>NUCLEOTIDE SEQUENCE</scope>
    <source>
        <strain evidence="1">Ctcj91</strain>
    </source>
</reference>
<dbReference type="EMBL" id="BK015758">
    <property type="protein sequence ID" value="DAE23728.1"/>
    <property type="molecule type" value="Genomic_DNA"/>
</dbReference>